<dbReference type="EMBL" id="BARU01023673">
    <property type="protein sequence ID" value="GAH55886.1"/>
    <property type="molecule type" value="Genomic_DNA"/>
</dbReference>
<evidence type="ECO:0000313" key="1">
    <source>
        <dbReference type="EMBL" id="GAH55886.1"/>
    </source>
</evidence>
<comment type="caution">
    <text evidence="1">The sequence shown here is derived from an EMBL/GenBank/DDBJ whole genome shotgun (WGS) entry which is preliminary data.</text>
</comment>
<sequence>MKNDIVAVYRRVESNYSHNEAKDRIKMLLDTGCVDPVLLLLRTRGIYEYLYKN</sequence>
<gene>
    <name evidence="1" type="ORF">S03H2_38399</name>
</gene>
<reference evidence="1" key="1">
    <citation type="journal article" date="2014" name="Front. Microbiol.">
        <title>High frequency of phylogenetically diverse reductive dehalogenase-homologous genes in deep subseafloor sedimentary metagenomes.</title>
        <authorList>
            <person name="Kawai M."/>
            <person name="Futagami T."/>
            <person name="Toyoda A."/>
            <person name="Takaki Y."/>
            <person name="Nishi S."/>
            <person name="Hori S."/>
            <person name="Arai W."/>
            <person name="Tsubouchi T."/>
            <person name="Morono Y."/>
            <person name="Uchiyama I."/>
            <person name="Ito T."/>
            <person name="Fujiyama A."/>
            <person name="Inagaki F."/>
            <person name="Takami H."/>
        </authorList>
    </citation>
    <scope>NUCLEOTIDE SEQUENCE</scope>
    <source>
        <strain evidence="1">Expedition CK06-06</strain>
    </source>
</reference>
<accession>X1GDB2</accession>
<dbReference type="AlphaFoldDB" id="X1GDB2"/>
<proteinExistence type="predicted"/>
<organism evidence="1">
    <name type="scientific">marine sediment metagenome</name>
    <dbReference type="NCBI Taxonomy" id="412755"/>
    <lineage>
        <taxon>unclassified sequences</taxon>
        <taxon>metagenomes</taxon>
        <taxon>ecological metagenomes</taxon>
    </lineage>
</organism>
<protein>
    <submittedName>
        <fullName evidence="1">Uncharacterized protein</fullName>
    </submittedName>
</protein>
<name>X1GDB2_9ZZZZ</name>